<comment type="catalytic activity">
    <reaction evidence="1 17">
        <text>L-histidyl-[protein] + phosphoenolpyruvate = N(pros)-phospho-L-histidyl-[protein] + pyruvate</text>
        <dbReference type="Rhea" id="RHEA:23880"/>
        <dbReference type="Rhea" id="RHEA-COMP:9745"/>
        <dbReference type="Rhea" id="RHEA-COMP:9746"/>
        <dbReference type="ChEBI" id="CHEBI:15361"/>
        <dbReference type="ChEBI" id="CHEBI:29979"/>
        <dbReference type="ChEBI" id="CHEBI:58702"/>
        <dbReference type="ChEBI" id="CHEBI:64837"/>
        <dbReference type="EC" id="2.7.3.9"/>
    </reaction>
</comment>
<dbReference type="Pfam" id="PF05524">
    <property type="entry name" value="PEP-utilisers_N"/>
    <property type="match status" value="1"/>
</dbReference>
<dbReference type="GO" id="GO:0046872">
    <property type="term" value="F:metal ion binding"/>
    <property type="evidence" value="ECO:0007669"/>
    <property type="project" value="UniProtKB-KW"/>
</dbReference>
<evidence type="ECO:0000256" key="10">
    <source>
        <dbReference type="ARBA" id="ARBA00022597"/>
    </source>
</evidence>
<keyword evidence="8 17" id="KW-0813">Transport</keyword>
<name>A0A6B8RLS7_9BACL</name>
<keyword evidence="14 17" id="KW-0418">Kinase</keyword>
<keyword evidence="9 17" id="KW-0963">Cytoplasm</keyword>
<comment type="subcellular location">
    <subcellularLocation>
        <location evidence="4 17">Cytoplasm</location>
    </subcellularLocation>
</comment>
<evidence type="ECO:0000256" key="2">
    <source>
        <dbReference type="ARBA" id="ARBA00001946"/>
    </source>
</evidence>
<dbReference type="Pfam" id="PF02896">
    <property type="entry name" value="PEP-utilizers_C"/>
    <property type="match status" value="1"/>
</dbReference>
<evidence type="ECO:0000256" key="20">
    <source>
        <dbReference type="PIRSR" id="PIRSR000732-3"/>
    </source>
</evidence>
<dbReference type="GO" id="GO:0016301">
    <property type="term" value="F:kinase activity"/>
    <property type="evidence" value="ECO:0007669"/>
    <property type="project" value="UniProtKB-KW"/>
</dbReference>
<feature type="binding site" evidence="20">
    <location>
        <position position="432"/>
    </location>
    <ligand>
        <name>Mg(2+)</name>
        <dbReference type="ChEBI" id="CHEBI:18420"/>
    </ligand>
</feature>
<evidence type="ECO:0000256" key="6">
    <source>
        <dbReference type="ARBA" id="ARBA00012232"/>
    </source>
</evidence>
<evidence type="ECO:0000256" key="12">
    <source>
        <dbReference type="ARBA" id="ARBA00022683"/>
    </source>
</evidence>
<dbReference type="InterPro" id="IPR023151">
    <property type="entry name" value="PEP_util_CS"/>
</dbReference>
<protein>
    <recommendedName>
        <fullName evidence="7 17">Phosphoenolpyruvate-protein phosphotransferase</fullName>
        <ecNumber evidence="6 17">2.7.3.9</ecNumber>
    </recommendedName>
    <alternativeName>
        <fullName evidence="16 17">Phosphotransferase system, enzyme I</fullName>
    </alternativeName>
</protein>
<evidence type="ECO:0000256" key="8">
    <source>
        <dbReference type="ARBA" id="ARBA00022448"/>
    </source>
</evidence>
<dbReference type="PROSITE" id="PS00370">
    <property type="entry name" value="PEP_ENZYMES_PHOS_SITE"/>
    <property type="match status" value="1"/>
</dbReference>
<dbReference type="InterPro" id="IPR000121">
    <property type="entry name" value="PEP_util_C"/>
</dbReference>
<dbReference type="PRINTS" id="PR01736">
    <property type="entry name" value="PHPHTRNFRASE"/>
</dbReference>
<dbReference type="NCBIfam" id="TIGR01417">
    <property type="entry name" value="PTS_I_fam"/>
    <property type="match status" value="1"/>
</dbReference>
<evidence type="ECO:0000259" key="23">
    <source>
        <dbReference type="Pfam" id="PF05524"/>
    </source>
</evidence>
<feature type="binding site" evidence="19">
    <location>
        <position position="466"/>
    </location>
    <ligand>
        <name>phosphoenolpyruvate</name>
        <dbReference type="ChEBI" id="CHEBI:58702"/>
    </ligand>
</feature>
<comment type="function">
    <text evidence="3 17">General (non sugar-specific) component of the phosphoenolpyruvate-dependent sugar phosphotransferase system (sugar PTS). This major carbohydrate active-transport system catalyzes the phosphorylation of incoming sugar substrates concomitantly with their translocation across the cell membrane. Enzyme I transfers the phosphoryl group from phosphoenolpyruvate (PEP) to the phosphoryl carrier protein (HPr).</text>
</comment>
<dbReference type="Proteomes" id="UP000426246">
    <property type="component" value="Chromosome"/>
</dbReference>
<dbReference type="SUPFAM" id="SSF47831">
    <property type="entry name" value="Enzyme I of the PEP:sugar phosphotransferase system HPr-binding (sub)domain"/>
    <property type="match status" value="1"/>
</dbReference>
<comment type="cofactor">
    <cofactor evidence="2 17 20">
        <name>Mg(2+)</name>
        <dbReference type="ChEBI" id="CHEBI:18420"/>
    </cofactor>
</comment>
<evidence type="ECO:0000256" key="14">
    <source>
        <dbReference type="ARBA" id="ARBA00022777"/>
    </source>
</evidence>
<evidence type="ECO:0000256" key="11">
    <source>
        <dbReference type="ARBA" id="ARBA00022679"/>
    </source>
</evidence>
<dbReference type="OrthoDB" id="9765468at2"/>
<comment type="similarity">
    <text evidence="5 17">Belongs to the PEP-utilizing enzyme family.</text>
</comment>
<dbReference type="Gene3D" id="1.10.274.10">
    <property type="entry name" value="PtsI, HPr-binding domain"/>
    <property type="match status" value="1"/>
</dbReference>
<dbReference type="PANTHER" id="PTHR46244">
    <property type="entry name" value="PHOSPHOENOLPYRUVATE-PROTEIN PHOSPHOTRANSFERASE"/>
    <property type="match status" value="1"/>
</dbReference>
<dbReference type="InterPro" id="IPR008279">
    <property type="entry name" value="PEP-util_enz_mobile_dom"/>
</dbReference>
<dbReference type="GO" id="GO:0005737">
    <property type="term" value="C:cytoplasm"/>
    <property type="evidence" value="ECO:0007669"/>
    <property type="project" value="UniProtKB-SubCell"/>
</dbReference>
<evidence type="ECO:0000259" key="22">
    <source>
        <dbReference type="Pfam" id="PF02896"/>
    </source>
</evidence>
<keyword evidence="10 17" id="KW-0762">Sugar transport</keyword>
<dbReference type="GO" id="GO:0008965">
    <property type="term" value="F:phosphoenolpyruvate-protein phosphotransferase activity"/>
    <property type="evidence" value="ECO:0007669"/>
    <property type="project" value="UniProtKB-EC"/>
</dbReference>
<sequence length="573" mass="64170">MAKGTGASSGIAIARAFVLPTLEWDLTDKMVDVADLAIEFEKLYDGIRSSKVELLHIKQDISDLIGVEESNIFDAHLAILEDPIFMNEVQGIMQRQFKAAEVAVKETIDKFVGMFELLDDSYMKERSADIRDVGNRLLKHLLGDLEEPKPPSEIPYILVAKELSPSQLAHVDSQQILGIVTLQGGTTSHAAIMARALEIPFVLGMEGKLAKPILNGDLLIIDGEEGMVYVNPVQELVELYLQRKKDILAHREWLQALANVRPVTSDGQSIELKANISSLKELDLALKNGASGVGLFRTEFIYMDRTMLPTEEEQFDVYRKAAERLQDKSLIIRTFDIGGDKSVGYIQFPEEDNPSLGYRAIRISLAQTDMFKTQLKAILRASHYGSVRIMYPMISSLDEVRKANHVLEQAKKELRENNQPFQENIEVGIMIEVPAAVIIADQLAEEVQFFSIGTNDLIQYVLAVDRMNETIAHLYDPYHPAIIRLLKMTVDSAKRQGIQVSVCGELAGDVLAIPLWLDLGIEELSMSVQSLLPFKNRLLHTERAASQGIIEQALLCKTSLEIRNLLERSRIKH</sequence>
<keyword evidence="25" id="KW-1185">Reference proteome</keyword>
<keyword evidence="24" id="KW-0670">Pyruvate</keyword>
<evidence type="ECO:0000256" key="3">
    <source>
        <dbReference type="ARBA" id="ARBA00002728"/>
    </source>
</evidence>
<dbReference type="InterPro" id="IPR040442">
    <property type="entry name" value="Pyrv_kinase-like_dom_sf"/>
</dbReference>
<dbReference type="EMBL" id="CP034235">
    <property type="protein sequence ID" value="QGQ96979.1"/>
    <property type="molecule type" value="Genomic_DNA"/>
</dbReference>
<feature type="active site" description="Proton donor" evidence="18">
    <location>
        <position position="503"/>
    </location>
</feature>
<proteinExistence type="inferred from homology"/>
<evidence type="ECO:0000256" key="18">
    <source>
        <dbReference type="PIRSR" id="PIRSR000732-1"/>
    </source>
</evidence>
<dbReference type="InterPro" id="IPR036637">
    <property type="entry name" value="Phosphohistidine_dom_sf"/>
</dbReference>
<dbReference type="SUPFAM" id="SSF51621">
    <property type="entry name" value="Phosphoenolpyruvate/pyruvate domain"/>
    <property type="match status" value="1"/>
</dbReference>
<keyword evidence="12 17" id="KW-0598">Phosphotransferase system</keyword>
<dbReference type="EC" id="2.7.3.9" evidence="6 17"/>
<feature type="binding site" evidence="19">
    <location>
        <position position="333"/>
    </location>
    <ligand>
        <name>phosphoenolpyruvate</name>
        <dbReference type="ChEBI" id="CHEBI:58702"/>
    </ligand>
</feature>
<dbReference type="PROSITE" id="PS00742">
    <property type="entry name" value="PEP_ENZYMES_2"/>
    <property type="match status" value="1"/>
</dbReference>
<accession>A0A6B8RLS7</accession>
<dbReference type="Gene3D" id="3.20.20.60">
    <property type="entry name" value="Phosphoenolpyruvate-binding domains"/>
    <property type="match status" value="1"/>
</dbReference>
<keyword evidence="11 17" id="KW-0808">Transferase</keyword>
<feature type="domain" description="PEP-utilising enzyme mobile" evidence="21">
    <location>
        <begin position="156"/>
        <end position="226"/>
    </location>
</feature>
<dbReference type="PIRSF" id="PIRSF000732">
    <property type="entry name" value="PTS_enzyme_I"/>
    <property type="match status" value="1"/>
</dbReference>
<evidence type="ECO:0000256" key="5">
    <source>
        <dbReference type="ARBA" id="ARBA00007837"/>
    </source>
</evidence>
<dbReference type="InterPro" id="IPR036618">
    <property type="entry name" value="PtsI_HPr-bd_sf"/>
</dbReference>
<feature type="domain" description="Phosphotransferase system enzyme I N-terminal" evidence="23">
    <location>
        <begin position="3"/>
        <end position="126"/>
    </location>
</feature>
<dbReference type="InterPro" id="IPR015813">
    <property type="entry name" value="Pyrv/PenolPyrv_kinase-like_dom"/>
</dbReference>
<evidence type="ECO:0000256" key="1">
    <source>
        <dbReference type="ARBA" id="ARBA00000683"/>
    </source>
</evidence>
<evidence type="ECO:0000313" key="25">
    <source>
        <dbReference type="Proteomes" id="UP000426246"/>
    </source>
</evidence>
<feature type="binding site" evidence="20">
    <location>
        <position position="456"/>
    </location>
    <ligand>
        <name>Mg(2+)</name>
        <dbReference type="ChEBI" id="CHEBI:18420"/>
    </ligand>
</feature>
<evidence type="ECO:0000256" key="16">
    <source>
        <dbReference type="ARBA" id="ARBA00033235"/>
    </source>
</evidence>
<evidence type="ECO:0000259" key="21">
    <source>
        <dbReference type="Pfam" id="PF00391"/>
    </source>
</evidence>
<dbReference type="AlphaFoldDB" id="A0A6B8RLS7"/>
<feature type="active site" description="Tele-phosphohistidine intermediate" evidence="18">
    <location>
        <position position="189"/>
    </location>
</feature>
<dbReference type="InterPro" id="IPR008731">
    <property type="entry name" value="PTS_EIN"/>
</dbReference>
<dbReference type="InterPro" id="IPR024692">
    <property type="entry name" value="PTS_EI"/>
</dbReference>
<evidence type="ECO:0000256" key="19">
    <source>
        <dbReference type="PIRSR" id="PIRSR000732-2"/>
    </source>
</evidence>
<dbReference type="SUPFAM" id="SSF52009">
    <property type="entry name" value="Phosphohistidine domain"/>
    <property type="match status" value="1"/>
</dbReference>
<dbReference type="Pfam" id="PF00391">
    <property type="entry name" value="PEP-utilizers"/>
    <property type="match status" value="1"/>
</dbReference>
<organism evidence="24 25">
    <name type="scientific">Paenibacillus psychroresistens</name>
    <dbReference type="NCBI Taxonomy" id="1778678"/>
    <lineage>
        <taxon>Bacteria</taxon>
        <taxon>Bacillati</taxon>
        <taxon>Bacillota</taxon>
        <taxon>Bacilli</taxon>
        <taxon>Bacillales</taxon>
        <taxon>Paenibacillaceae</taxon>
        <taxon>Paenibacillus</taxon>
    </lineage>
</organism>
<dbReference type="InterPro" id="IPR050499">
    <property type="entry name" value="PEP-utilizing_PTS_enzyme"/>
</dbReference>
<dbReference type="KEGG" id="ppsc:EHS13_19855"/>
<dbReference type="RefSeq" id="WP_155702077.1">
    <property type="nucleotide sequence ID" value="NZ_CP034235.1"/>
</dbReference>
<evidence type="ECO:0000256" key="17">
    <source>
        <dbReference type="PIRNR" id="PIRNR000732"/>
    </source>
</evidence>
<feature type="binding site" evidence="19">
    <location>
        <begin position="455"/>
        <end position="456"/>
    </location>
    <ligand>
        <name>phosphoenolpyruvate</name>
        <dbReference type="ChEBI" id="CHEBI:58702"/>
    </ligand>
</feature>
<dbReference type="InterPro" id="IPR018274">
    <property type="entry name" value="PEP_util_AS"/>
</dbReference>
<keyword evidence="13 17" id="KW-0479">Metal-binding</keyword>
<evidence type="ECO:0000256" key="7">
    <source>
        <dbReference type="ARBA" id="ARBA00016544"/>
    </source>
</evidence>
<dbReference type="GO" id="GO:0009401">
    <property type="term" value="P:phosphoenolpyruvate-dependent sugar phosphotransferase system"/>
    <property type="evidence" value="ECO:0007669"/>
    <property type="project" value="UniProtKB-KW"/>
</dbReference>
<evidence type="ECO:0000313" key="24">
    <source>
        <dbReference type="EMBL" id="QGQ96979.1"/>
    </source>
</evidence>
<dbReference type="PANTHER" id="PTHR46244:SF3">
    <property type="entry name" value="PHOSPHOENOLPYRUVATE-PROTEIN PHOSPHOTRANSFERASE"/>
    <property type="match status" value="1"/>
</dbReference>
<evidence type="ECO:0000256" key="13">
    <source>
        <dbReference type="ARBA" id="ARBA00022723"/>
    </source>
</evidence>
<reference evidence="25" key="1">
    <citation type="submission" date="2018-11" db="EMBL/GenBank/DDBJ databases">
        <title>Complete genome sequence of Paenibacillus sp. ML311-T8.</title>
        <authorList>
            <person name="Nam Y.-D."/>
            <person name="Kang J."/>
            <person name="Chung W.-H."/>
            <person name="Park Y.S."/>
        </authorList>
    </citation>
    <scope>NUCLEOTIDE SEQUENCE [LARGE SCALE GENOMIC DNA]</scope>
    <source>
        <strain evidence="25">ML311-T8</strain>
    </source>
</reference>
<dbReference type="Gene3D" id="3.50.30.10">
    <property type="entry name" value="Phosphohistidine domain"/>
    <property type="match status" value="1"/>
</dbReference>
<keyword evidence="15 17" id="KW-0460">Magnesium</keyword>
<dbReference type="InterPro" id="IPR006318">
    <property type="entry name" value="PTS_EI-like"/>
</dbReference>
<evidence type="ECO:0000256" key="9">
    <source>
        <dbReference type="ARBA" id="ARBA00022490"/>
    </source>
</evidence>
<feature type="binding site" evidence="19">
    <location>
        <position position="297"/>
    </location>
    <ligand>
        <name>phosphoenolpyruvate</name>
        <dbReference type="ChEBI" id="CHEBI:58702"/>
    </ligand>
</feature>
<feature type="domain" description="PEP-utilising enzyme C-terminal" evidence="22">
    <location>
        <begin position="256"/>
        <end position="541"/>
    </location>
</feature>
<evidence type="ECO:0000256" key="4">
    <source>
        <dbReference type="ARBA" id="ARBA00004496"/>
    </source>
</evidence>
<gene>
    <name evidence="24" type="primary">ptsP</name>
    <name evidence="24" type="ORF">EHS13_19855</name>
</gene>
<evidence type="ECO:0000256" key="15">
    <source>
        <dbReference type="ARBA" id="ARBA00022842"/>
    </source>
</evidence>